<comment type="caution">
    <text evidence="3">The sequence shown here is derived from an EMBL/GenBank/DDBJ whole genome shotgun (WGS) entry which is preliminary data.</text>
</comment>
<evidence type="ECO:0000313" key="3">
    <source>
        <dbReference type="EMBL" id="EQM72958.1"/>
    </source>
</evidence>
<dbReference type="AlphaFoldDB" id="T5K182"/>
<evidence type="ECO:0000256" key="1">
    <source>
        <dbReference type="SAM" id="Phobius"/>
    </source>
</evidence>
<keyword evidence="1" id="KW-1133">Transmembrane helix</keyword>
<feature type="transmembrane region" description="Helical" evidence="1">
    <location>
        <begin position="84"/>
        <end position="112"/>
    </location>
</feature>
<organism evidence="3 4">
    <name type="scientific">Microbacterium maritypicum MF109</name>
    <dbReference type="NCBI Taxonomy" id="1333857"/>
    <lineage>
        <taxon>Bacteria</taxon>
        <taxon>Bacillati</taxon>
        <taxon>Actinomycetota</taxon>
        <taxon>Actinomycetes</taxon>
        <taxon>Micrococcales</taxon>
        <taxon>Microbacteriaceae</taxon>
        <taxon>Microbacterium</taxon>
    </lineage>
</organism>
<feature type="domain" description="Protein-glutamine gamma-glutamyltransferase-like C-terminal" evidence="2">
    <location>
        <begin position="175"/>
        <end position="244"/>
    </location>
</feature>
<dbReference type="InterPro" id="IPR025403">
    <property type="entry name" value="TgpA-like_C"/>
</dbReference>
<dbReference type="PATRIC" id="fig|1333857.3.peg.3628"/>
<dbReference type="EMBL" id="ATAO01000239">
    <property type="protein sequence ID" value="EQM72958.1"/>
    <property type="molecule type" value="Genomic_DNA"/>
</dbReference>
<dbReference type="Proteomes" id="UP000016033">
    <property type="component" value="Unassembled WGS sequence"/>
</dbReference>
<feature type="transmembrane region" description="Helical" evidence="1">
    <location>
        <begin position="21"/>
        <end position="42"/>
    </location>
</feature>
<keyword evidence="1" id="KW-0472">Membrane</keyword>
<gene>
    <name evidence="3" type="ORF">L687_08030</name>
</gene>
<proteinExistence type="predicted"/>
<sequence>MSRPEPSIPGRERAGTDRPRGLLLPLIAIAGFFATIMFAASAQGLPQFGGWFTATEERAGDDVLPTAPTETAPPPLDPPEDSPLLAIIGYVLAAVVVAVVLAMVYLGLRLLIRYLVGLWRDRPLARREAARVDARVVIAPAAHVEPDEATIQRGIAEALRTIDGRTLPGDSIVAAWVGLEESAADAGAGRGVNETPSEFTVRIIGRRAGIADDVVALLGLYEQVRFGGHDADERDRARAADCLRGIQKGWR</sequence>
<accession>T5K182</accession>
<evidence type="ECO:0000313" key="4">
    <source>
        <dbReference type="Proteomes" id="UP000016033"/>
    </source>
</evidence>
<protein>
    <recommendedName>
        <fullName evidence="2">Protein-glutamine gamma-glutamyltransferase-like C-terminal domain-containing protein</fullName>
    </recommendedName>
</protein>
<keyword evidence="1" id="KW-0812">Transmembrane</keyword>
<evidence type="ECO:0000259" key="2">
    <source>
        <dbReference type="Pfam" id="PF13559"/>
    </source>
</evidence>
<name>T5K182_MICMQ</name>
<dbReference type="Pfam" id="PF13559">
    <property type="entry name" value="DUF4129"/>
    <property type="match status" value="1"/>
</dbReference>
<reference evidence="3 4" key="1">
    <citation type="journal article" date="2013" name="Genome Announc.">
        <title>Whole-genome sequences of five oyster-associated bacteria show potential for crude oil hydrocarbon degradation.</title>
        <authorList>
            <person name="Chauhan A."/>
            <person name="Green S."/>
            <person name="Pathak A."/>
            <person name="Thomas J."/>
            <person name="Venkatramanan R."/>
        </authorList>
    </citation>
    <scope>NUCLEOTIDE SEQUENCE [LARGE SCALE GENOMIC DNA]</scope>
    <source>
        <strain evidence="3 4">MF109</strain>
    </source>
</reference>
<dbReference type="RefSeq" id="WP_021201526.1">
    <property type="nucleotide sequence ID" value="NZ_ATAO01000239.1"/>
</dbReference>